<reference evidence="2" key="2">
    <citation type="submission" date="2015-08" db="UniProtKB">
        <authorList>
            <consortium name="WormBaseParasite"/>
        </authorList>
    </citation>
    <scope>IDENTIFICATION</scope>
</reference>
<organism evidence="1 2">
    <name type="scientific">Strongyloides venezuelensis</name>
    <name type="common">Threadworm</name>
    <dbReference type="NCBI Taxonomy" id="75913"/>
    <lineage>
        <taxon>Eukaryota</taxon>
        <taxon>Metazoa</taxon>
        <taxon>Ecdysozoa</taxon>
        <taxon>Nematoda</taxon>
        <taxon>Chromadorea</taxon>
        <taxon>Rhabditida</taxon>
        <taxon>Tylenchina</taxon>
        <taxon>Panagrolaimomorpha</taxon>
        <taxon>Strongyloidoidea</taxon>
        <taxon>Strongyloididae</taxon>
        <taxon>Strongyloides</taxon>
    </lineage>
</organism>
<dbReference type="WBParaSite" id="SVE_1962600.1">
    <property type="protein sequence ID" value="SVE_1962600.1"/>
    <property type="gene ID" value="SVE_1962600"/>
</dbReference>
<dbReference type="Proteomes" id="UP000035680">
    <property type="component" value="Unassembled WGS sequence"/>
</dbReference>
<evidence type="ECO:0000313" key="1">
    <source>
        <dbReference type="Proteomes" id="UP000035680"/>
    </source>
</evidence>
<sequence>MSSTVGTQAFEKYIGGIKVIEITGKIFKIYEAYLDKIIQHFEIISFYFVPPVDNETNSKFWSFNNRNNESLVSPLAKYFAKQVEQRNEKPYEIIRNVVLMARDAMVTSKRIGSILIFLPGWKEISKCIKELEKISNDYY</sequence>
<dbReference type="Gene3D" id="3.40.50.300">
    <property type="entry name" value="P-loop containing nucleotide triphosphate hydrolases"/>
    <property type="match status" value="1"/>
</dbReference>
<protein>
    <submittedName>
        <fullName evidence="2">Putative ATP-dependent RNA helicase DHX30 (inferred by orthology to a human protein)</fullName>
    </submittedName>
</protein>
<name>A0A0K0G4G5_STRVS</name>
<keyword evidence="1" id="KW-1185">Reference proteome</keyword>
<dbReference type="InterPro" id="IPR027417">
    <property type="entry name" value="P-loop_NTPase"/>
</dbReference>
<proteinExistence type="predicted"/>
<dbReference type="AlphaFoldDB" id="A0A0K0G4G5"/>
<evidence type="ECO:0000313" key="2">
    <source>
        <dbReference type="WBParaSite" id="SVE_1962600.1"/>
    </source>
</evidence>
<dbReference type="STRING" id="75913.A0A0K0G4G5"/>
<reference evidence="1" key="1">
    <citation type="submission" date="2014-07" db="EMBL/GenBank/DDBJ databases">
        <authorList>
            <person name="Martin A.A"/>
            <person name="De Silva N."/>
        </authorList>
    </citation>
    <scope>NUCLEOTIDE SEQUENCE</scope>
</reference>
<accession>A0A0K0G4G5</accession>